<dbReference type="InterPro" id="IPR036209">
    <property type="entry name" value="YwmB-like_sf"/>
</dbReference>
<organism evidence="2 3">
    <name type="scientific">Sulfobacillus benefaciens</name>
    <dbReference type="NCBI Taxonomy" id="453960"/>
    <lineage>
        <taxon>Bacteria</taxon>
        <taxon>Bacillati</taxon>
        <taxon>Bacillota</taxon>
        <taxon>Clostridia</taxon>
        <taxon>Eubacteriales</taxon>
        <taxon>Clostridiales Family XVII. Incertae Sedis</taxon>
        <taxon>Sulfobacillus</taxon>
    </lineage>
</organism>
<name>A0A2T2WSL5_9FIRM</name>
<dbReference type="Proteomes" id="UP000242699">
    <property type="component" value="Unassembled WGS sequence"/>
</dbReference>
<protein>
    <submittedName>
        <fullName evidence="2">Uncharacterized protein</fullName>
    </submittedName>
</protein>
<accession>A0A2T2WSL5</accession>
<dbReference type="Pfam" id="PF08680">
    <property type="entry name" value="DUF1779"/>
    <property type="match status" value="1"/>
</dbReference>
<gene>
    <name evidence="2" type="ORF">C7B43_17260</name>
</gene>
<comment type="caution">
    <text evidence="2">The sequence shown here is derived from an EMBL/GenBank/DDBJ whole genome shotgun (WGS) entry which is preliminary data.</text>
</comment>
<dbReference type="InterPro" id="IPR014794">
    <property type="entry name" value="DUF1779"/>
</dbReference>
<evidence type="ECO:0000313" key="2">
    <source>
        <dbReference type="EMBL" id="PSR25235.1"/>
    </source>
</evidence>
<evidence type="ECO:0000313" key="3">
    <source>
        <dbReference type="Proteomes" id="UP000242699"/>
    </source>
</evidence>
<dbReference type="EMBL" id="PXYT01000058">
    <property type="protein sequence ID" value="PSR25235.1"/>
    <property type="molecule type" value="Genomic_DNA"/>
</dbReference>
<sequence>MYELLPSVEQSGKDSDSVPGGKPMRNWIRNGLWMAGIGCVLWAGASVRAAVISPVMTAFHATQARPAGFSINGWVELSSSSGSRSLRNIVQQLSRQTNIRGVVDFAQGIGYQKAVIRQKVAGFSSELIAERLASGATYVVIDRVGTQSFDGLDESLGLVRHVLRDYGPLHLSVTLQGTLPGRLSTAQEKQVVDQALRSIAAKSVNGITTTHYVSVAGDSGFIHSHDVLQGHPVNIQVAVSYNTYLHAEQVDVGTPLVTVTY</sequence>
<evidence type="ECO:0000256" key="1">
    <source>
        <dbReference type="SAM" id="MobiDB-lite"/>
    </source>
</evidence>
<reference evidence="2 3" key="1">
    <citation type="journal article" date="2014" name="BMC Genomics">
        <title>Comparison of environmental and isolate Sulfobacillus genomes reveals diverse carbon, sulfur, nitrogen, and hydrogen metabolisms.</title>
        <authorList>
            <person name="Justice N.B."/>
            <person name="Norman A."/>
            <person name="Brown C.T."/>
            <person name="Singh A."/>
            <person name="Thomas B.C."/>
            <person name="Banfield J.F."/>
        </authorList>
    </citation>
    <scope>NUCLEOTIDE SEQUENCE [LARGE SCALE GENOMIC DNA]</scope>
    <source>
        <strain evidence="2">AMDSBA1</strain>
    </source>
</reference>
<dbReference type="AlphaFoldDB" id="A0A2T2WSL5"/>
<proteinExistence type="predicted"/>
<dbReference type="SUPFAM" id="SSF143842">
    <property type="entry name" value="YwmB-like"/>
    <property type="match status" value="1"/>
</dbReference>
<dbReference type="Gene3D" id="3.30.360.40">
    <property type="entry name" value="YwmB-like"/>
    <property type="match status" value="1"/>
</dbReference>
<feature type="region of interest" description="Disordered" evidence="1">
    <location>
        <begin position="1"/>
        <end position="22"/>
    </location>
</feature>